<protein>
    <submittedName>
        <fullName evidence="1">Uncharacterized protein</fullName>
    </submittedName>
</protein>
<accession>A0A8X6PB68</accession>
<proteinExistence type="predicted"/>
<dbReference type="EMBL" id="BMAW01113058">
    <property type="protein sequence ID" value="GFT55519.1"/>
    <property type="molecule type" value="Genomic_DNA"/>
</dbReference>
<evidence type="ECO:0000313" key="1">
    <source>
        <dbReference type="EMBL" id="GFT55519.1"/>
    </source>
</evidence>
<dbReference type="Proteomes" id="UP000887013">
    <property type="component" value="Unassembled WGS sequence"/>
</dbReference>
<reference evidence="1" key="1">
    <citation type="submission" date="2020-08" db="EMBL/GenBank/DDBJ databases">
        <title>Multicomponent nature underlies the extraordinary mechanical properties of spider dragline silk.</title>
        <authorList>
            <person name="Kono N."/>
            <person name="Nakamura H."/>
            <person name="Mori M."/>
            <person name="Yoshida Y."/>
            <person name="Ohtoshi R."/>
            <person name="Malay A.D."/>
            <person name="Moran D.A.P."/>
            <person name="Tomita M."/>
            <person name="Numata K."/>
            <person name="Arakawa K."/>
        </authorList>
    </citation>
    <scope>NUCLEOTIDE SEQUENCE</scope>
</reference>
<organism evidence="1 2">
    <name type="scientific">Nephila pilipes</name>
    <name type="common">Giant wood spider</name>
    <name type="synonym">Nephila maculata</name>
    <dbReference type="NCBI Taxonomy" id="299642"/>
    <lineage>
        <taxon>Eukaryota</taxon>
        <taxon>Metazoa</taxon>
        <taxon>Ecdysozoa</taxon>
        <taxon>Arthropoda</taxon>
        <taxon>Chelicerata</taxon>
        <taxon>Arachnida</taxon>
        <taxon>Araneae</taxon>
        <taxon>Araneomorphae</taxon>
        <taxon>Entelegynae</taxon>
        <taxon>Araneoidea</taxon>
        <taxon>Nephilidae</taxon>
        <taxon>Nephila</taxon>
    </lineage>
</organism>
<gene>
    <name evidence="1" type="ORF">NPIL_237741</name>
</gene>
<comment type="caution">
    <text evidence="1">The sequence shown here is derived from an EMBL/GenBank/DDBJ whole genome shotgun (WGS) entry which is preliminary data.</text>
</comment>
<keyword evidence="2" id="KW-1185">Reference proteome</keyword>
<sequence>MMSGIDNDSSIGRIQRNHRTVNFFQTLGPGSAQQQHQGLKPPPFLSTHFRIASPMLMEETITPVVGFRQTSDGSTTYT</sequence>
<name>A0A8X6PB68_NEPPI</name>
<dbReference type="AlphaFoldDB" id="A0A8X6PB68"/>
<evidence type="ECO:0000313" key="2">
    <source>
        <dbReference type="Proteomes" id="UP000887013"/>
    </source>
</evidence>